<dbReference type="GO" id="GO:0071562">
    <property type="term" value="P:nucleus-vacuole junction assembly"/>
    <property type="evidence" value="ECO:0007669"/>
    <property type="project" value="InterPro"/>
</dbReference>
<keyword evidence="5" id="KW-0472">Membrane</keyword>
<dbReference type="InterPro" id="IPR011989">
    <property type="entry name" value="ARM-like"/>
</dbReference>
<dbReference type="GO" id="GO:0043495">
    <property type="term" value="F:protein-membrane adaptor activity"/>
    <property type="evidence" value="ECO:0007669"/>
    <property type="project" value="InterPro"/>
</dbReference>
<evidence type="ECO:0000313" key="10">
    <source>
        <dbReference type="Proteomes" id="UP000230750"/>
    </source>
</evidence>
<keyword evidence="6" id="KW-0449">Lipoprotein</keyword>
<evidence type="ECO:0000256" key="6">
    <source>
        <dbReference type="ARBA" id="ARBA00023288"/>
    </source>
</evidence>
<feature type="repeat" description="ARM" evidence="8">
    <location>
        <begin position="234"/>
        <end position="276"/>
    </location>
</feature>
<feature type="repeat" description="ARM" evidence="8">
    <location>
        <begin position="360"/>
        <end position="402"/>
    </location>
</feature>
<comment type="similarity">
    <text evidence="2">Belongs to the beta-catenin family.</text>
</comment>
<evidence type="ECO:0000256" key="5">
    <source>
        <dbReference type="ARBA" id="ARBA00023136"/>
    </source>
</evidence>
<dbReference type="PANTHER" id="PTHR47249:SF1">
    <property type="entry name" value="VACUOLAR PROTEIN 8"/>
    <property type="match status" value="1"/>
</dbReference>
<dbReference type="AlphaFoldDB" id="A0A2G8JT01"/>
<dbReference type="SUPFAM" id="SSF48371">
    <property type="entry name" value="ARM repeat"/>
    <property type="match status" value="2"/>
</dbReference>
<comment type="subcellular location">
    <subcellularLocation>
        <location evidence="1">Vacuole membrane</location>
        <topology evidence="1">Lipid-anchor</topology>
    </subcellularLocation>
</comment>
<evidence type="ECO:0000256" key="8">
    <source>
        <dbReference type="PROSITE-ProRule" id="PRU00259"/>
    </source>
</evidence>
<feature type="repeat" description="ARM" evidence="8">
    <location>
        <begin position="275"/>
        <end position="317"/>
    </location>
</feature>
<keyword evidence="4" id="KW-0677">Repeat</keyword>
<gene>
    <name evidence="9" type="ORF">BSL78_24301</name>
</gene>
<evidence type="ECO:0000256" key="1">
    <source>
        <dbReference type="ARBA" id="ARBA00004592"/>
    </source>
</evidence>
<dbReference type="InterPro" id="IPR016024">
    <property type="entry name" value="ARM-type_fold"/>
</dbReference>
<dbReference type="EMBL" id="MRZV01001306">
    <property type="protein sequence ID" value="PIK38863.1"/>
    <property type="molecule type" value="Genomic_DNA"/>
</dbReference>
<dbReference type="OrthoDB" id="7537227at2759"/>
<dbReference type="STRING" id="307972.A0A2G8JT01"/>
<sequence>MSQLLFLAGKPLVYISSRKGDRDVRLGKGDPQIHEALEKIRAIRLGNVTVAMDTILDYCFSYCCLCCSCYSMRQFDDDAYEPLLQDEERAAVNELLTYLNREHEMKPVLTPQRLRALCILTYSENSDLQRSAALCLAEISERLLQPLTSEMMEPVLALLESDDIETQKAASLAVSNFALVGPESNKEVIVNSDTLPVLIRLLGNSDLEVQCNACGCITTLATSNRNKSQIVACGAVIPLIKLAKESDVRVQRNATGALLNLTHLEKNREILVGCGAVKVFVDLLSSEDTDIQYYCAAAISNLAVDEKHRPFVVREGNHKVLKLLISLLDSLSDKVICQACFALRNLSSEGDNQLAVVEFGALPLLLQIMRKCSKETLAAVVAALRNLSIHRRNEIPIVQEGFIPELGKVLREPYLWDAHCHAAGTLRNLAAGSKTRLILEQDGLDSLTAAFVDSTAPVSVQTEVTAALAVIAGNNEARKRLLQLGNGRIFTRLVNLAAQSASSEVQYNSAGTIGQLVQLEIPSEVVVSNLPSIMKYLTVFLESKEKNFAHISLWTILQLLKDSSFKQRFSEGPLRRIVQNIFEEPSTSPQMKQLALDILQATGEPIKG</sequence>
<evidence type="ECO:0000256" key="4">
    <source>
        <dbReference type="ARBA" id="ARBA00022737"/>
    </source>
</evidence>
<reference evidence="9 10" key="1">
    <citation type="journal article" date="2017" name="PLoS Biol.">
        <title>The sea cucumber genome provides insights into morphological evolution and visceral regeneration.</title>
        <authorList>
            <person name="Zhang X."/>
            <person name="Sun L."/>
            <person name="Yuan J."/>
            <person name="Sun Y."/>
            <person name="Gao Y."/>
            <person name="Zhang L."/>
            <person name="Li S."/>
            <person name="Dai H."/>
            <person name="Hamel J.F."/>
            <person name="Liu C."/>
            <person name="Yu Y."/>
            <person name="Liu S."/>
            <person name="Lin W."/>
            <person name="Guo K."/>
            <person name="Jin S."/>
            <person name="Xu P."/>
            <person name="Storey K.B."/>
            <person name="Huan P."/>
            <person name="Zhang T."/>
            <person name="Zhou Y."/>
            <person name="Zhang J."/>
            <person name="Lin C."/>
            <person name="Li X."/>
            <person name="Xing L."/>
            <person name="Huo D."/>
            <person name="Sun M."/>
            <person name="Wang L."/>
            <person name="Mercier A."/>
            <person name="Li F."/>
            <person name="Yang H."/>
            <person name="Xiang J."/>
        </authorList>
    </citation>
    <scope>NUCLEOTIDE SEQUENCE [LARGE SCALE GENOMIC DNA]</scope>
    <source>
        <strain evidence="9">Shaxun</strain>
        <tissue evidence="9">Muscle</tissue>
    </source>
</reference>
<keyword evidence="3" id="KW-0926">Vacuole</keyword>
<dbReference type="InterPro" id="IPR000225">
    <property type="entry name" value="Armadillo"/>
</dbReference>
<dbReference type="Gene3D" id="1.25.10.10">
    <property type="entry name" value="Leucine-rich Repeat Variant"/>
    <property type="match status" value="3"/>
</dbReference>
<evidence type="ECO:0000256" key="7">
    <source>
        <dbReference type="ARBA" id="ARBA00026209"/>
    </source>
</evidence>
<dbReference type="Pfam" id="PF13513">
    <property type="entry name" value="HEAT_EZ"/>
    <property type="match status" value="1"/>
</dbReference>
<evidence type="ECO:0000256" key="3">
    <source>
        <dbReference type="ARBA" id="ARBA00022554"/>
    </source>
</evidence>
<comment type="caution">
    <text evidence="9">The sequence shown here is derived from an EMBL/GenBank/DDBJ whole genome shotgun (WGS) entry which is preliminary data.</text>
</comment>
<dbReference type="PANTHER" id="PTHR47249">
    <property type="entry name" value="VACUOLAR PROTEIN 8"/>
    <property type="match status" value="1"/>
</dbReference>
<accession>A0A2G8JT01</accession>
<dbReference type="Proteomes" id="UP000230750">
    <property type="component" value="Unassembled WGS sequence"/>
</dbReference>
<feature type="repeat" description="ARM" evidence="8">
    <location>
        <begin position="319"/>
        <end position="361"/>
    </location>
</feature>
<dbReference type="PROSITE" id="PS50176">
    <property type="entry name" value="ARM_REPEAT"/>
    <property type="match status" value="5"/>
</dbReference>
<dbReference type="SMART" id="SM00185">
    <property type="entry name" value="ARM"/>
    <property type="match status" value="8"/>
</dbReference>
<keyword evidence="10" id="KW-1185">Reference proteome</keyword>
<dbReference type="Pfam" id="PF00514">
    <property type="entry name" value="Arm"/>
    <property type="match status" value="3"/>
</dbReference>
<evidence type="ECO:0000256" key="2">
    <source>
        <dbReference type="ARBA" id="ARBA00005462"/>
    </source>
</evidence>
<feature type="repeat" description="ARM" evidence="8">
    <location>
        <begin position="193"/>
        <end position="235"/>
    </location>
</feature>
<dbReference type="GO" id="GO:0005774">
    <property type="term" value="C:vacuolar membrane"/>
    <property type="evidence" value="ECO:0007669"/>
    <property type="project" value="UniProtKB-SubCell"/>
</dbReference>
<organism evidence="9 10">
    <name type="scientific">Stichopus japonicus</name>
    <name type="common">Sea cucumber</name>
    <dbReference type="NCBI Taxonomy" id="307972"/>
    <lineage>
        <taxon>Eukaryota</taxon>
        <taxon>Metazoa</taxon>
        <taxon>Echinodermata</taxon>
        <taxon>Eleutherozoa</taxon>
        <taxon>Echinozoa</taxon>
        <taxon>Holothuroidea</taxon>
        <taxon>Aspidochirotacea</taxon>
        <taxon>Aspidochirotida</taxon>
        <taxon>Stichopodidae</taxon>
        <taxon>Apostichopus</taxon>
    </lineage>
</organism>
<protein>
    <recommendedName>
        <fullName evidence="7">Vacuolar protein 8</fullName>
    </recommendedName>
</protein>
<dbReference type="InterPro" id="IPR045156">
    <property type="entry name" value="Vac8"/>
</dbReference>
<evidence type="ECO:0000313" key="9">
    <source>
        <dbReference type="EMBL" id="PIK38863.1"/>
    </source>
</evidence>
<name>A0A2G8JT01_STIJA</name>
<proteinExistence type="inferred from homology"/>